<dbReference type="CDD" id="cd18773">
    <property type="entry name" value="PDC1_HK_sensor"/>
    <property type="match status" value="1"/>
</dbReference>
<organism evidence="8 9">
    <name type="scientific">Treponema vincentii</name>
    <dbReference type="NCBI Taxonomy" id="69710"/>
    <lineage>
        <taxon>Bacteria</taxon>
        <taxon>Pseudomonadati</taxon>
        <taxon>Spirochaetota</taxon>
        <taxon>Spirochaetia</taxon>
        <taxon>Spirochaetales</taxon>
        <taxon>Treponemataceae</taxon>
        <taxon>Treponema</taxon>
    </lineage>
</organism>
<evidence type="ECO:0000313" key="9">
    <source>
        <dbReference type="Proteomes" id="UP000464374"/>
    </source>
</evidence>
<dbReference type="Pfam" id="PF02743">
    <property type="entry name" value="dCache_1"/>
    <property type="match status" value="1"/>
</dbReference>
<evidence type="ECO:0000256" key="4">
    <source>
        <dbReference type="ARBA" id="ARBA00022989"/>
    </source>
</evidence>
<feature type="domain" description="Cache" evidence="7">
    <location>
        <begin position="63"/>
        <end position="291"/>
    </location>
</feature>
<accession>A0A6P1Y3J6</accession>
<keyword evidence="2" id="KW-1003">Cell membrane</keyword>
<evidence type="ECO:0000313" key="8">
    <source>
        <dbReference type="EMBL" id="QHX43683.1"/>
    </source>
</evidence>
<dbReference type="EMBL" id="CP048020">
    <property type="protein sequence ID" value="QHX43683.1"/>
    <property type="molecule type" value="Genomic_DNA"/>
</dbReference>
<keyword evidence="4 6" id="KW-1133">Transmembrane helix</keyword>
<dbReference type="SUPFAM" id="SSF103190">
    <property type="entry name" value="Sensory domain-like"/>
    <property type="match status" value="1"/>
</dbReference>
<evidence type="ECO:0000256" key="1">
    <source>
        <dbReference type="ARBA" id="ARBA00004651"/>
    </source>
</evidence>
<reference evidence="8 9" key="1">
    <citation type="submission" date="2020-01" db="EMBL/GenBank/DDBJ databases">
        <title>Complete genome sequence of a human oral phylogroup 1 Treponema sp. strain ATCC 700766, originally isolated from periodontitis dental plaque.</title>
        <authorList>
            <person name="Chan Y."/>
            <person name="Huo Y.-B."/>
            <person name="Yu X.-L."/>
            <person name="Zeng H."/>
            <person name="Leung W.-K."/>
            <person name="Watt R.M."/>
        </authorList>
    </citation>
    <scope>NUCLEOTIDE SEQUENCE [LARGE SCALE GENOMIC DNA]</scope>
    <source>
        <strain evidence="8 9">OMZ 804</strain>
    </source>
</reference>
<keyword evidence="3 6" id="KW-0812">Transmembrane</keyword>
<keyword evidence="5 6" id="KW-0472">Membrane</keyword>
<name>A0A6P1Y3J6_9SPIR</name>
<evidence type="ECO:0000256" key="6">
    <source>
        <dbReference type="SAM" id="Phobius"/>
    </source>
</evidence>
<dbReference type="Proteomes" id="UP000464374">
    <property type="component" value="Chromosome"/>
</dbReference>
<evidence type="ECO:0000256" key="5">
    <source>
        <dbReference type="ARBA" id="ARBA00023136"/>
    </source>
</evidence>
<gene>
    <name evidence="8" type="ORF">GWP43_09825</name>
</gene>
<proteinExistence type="predicted"/>
<evidence type="ECO:0000256" key="2">
    <source>
        <dbReference type="ARBA" id="ARBA00022475"/>
    </source>
</evidence>
<sequence>MGRYRTIYTENQNSDGYEAEKNKTEKIRLRRKLMAIVSCMLIMGIVVQGRFAVKAVKRMVCEQAETVLVDKAEAVADMLDKETTAFFQYVEVLAHSPVLNDRSIPNSKKAKIVYEQAAFNDAIRGIVFCDMDGHGFINSGERVSALNEEWFSAAASGKYFVSEPTVFSSIDTVSFIFAVPIYMGDKITGVLSMIVSSDFFSKKIEPITVGYTGYCSVLGSTGIIIADVNQHFVENKYNIISEAAADESLASFKVFIETALTGQTGVGRYTFMQLPYMAAYSTMQTTGWTVILKAPELELTGAAKKFTSMVVVTSALFLVAAITIVGVAIRKIV</sequence>
<dbReference type="CDD" id="cd12912">
    <property type="entry name" value="PDC2_MCP_like"/>
    <property type="match status" value="1"/>
</dbReference>
<dbReference type="AlphaFoldDB" id="A0A6P1Y3J6"/>
<evidence type="ECO:0000259" key="7">
    <source>
        <dbReference type="Pfam" id="PF02743"/>
    </source>
</evidence>
<dbReference type="Gene3D" id="3.30.450.20">
    <property type="entry name" value="PAS domain"/>
    <property type="match status" value="1"/>
</dbReference>
<protein>
    <recommendedName>
        <fullName evidence="7">Cache domain-containing protein</fullName>
    </recommendedName>
</protein>
<dbReference type="KEGG" id="trz:GWP43_09825"/>
<dbReference type="InterPro" id="IPR033479">
    <property type="entry name" value="dCache_1"/>
</dbReference>
<evidence type="ECO:0000256" key="3">
    <source>
        <dbReference type="ARBA" id="ARBA00022692"/>
    </source>
</evidence>
<dbReference type="InterPro" id="IPR029151">
    <property type="entry name" value="Sensor-like_sf"/>
</dbReference>
<comment type="subcellular location">
    <subcellularLocation>
        <location evidence="1">Cell membrane</location>
        <topology evidence="1">Multi-pass membrane protein</topology>
    </subcellularLocation>
</comment>
<dbReference type="GO" id="GO:0005886">
    <property type="term" value="C:plasma membrane"/>
    <property type="evidence" value="ECO:0007669"/>
    <property type="project" value="UniProtKB-SubCell"/>
</dbReference>
<feature type="transmembrane region" description="Helical" evidence="6">
    <location>
        <begin position="33"/>
        <end position="53"/>
    </location>
</feature>
<dbReference type="RefSeq" id="WP_162663997.1">
    <property type="nucleotide sequence ID" value="NZ_CP048020.1"/>
</dbReference>
<feature type="transmembrane region" description="Helical" evidence="6">
    <location>
        <begin position="306"/>
        <end position="329"/>
    </location>
</feature>